<dbReference type="RefSeq" id="WP_091842391.1">
    <property type="nucleotide sequence ID" value="NZ_FOAN01000014.1"/>
</dbReference>
<dbReference type="Gene3D" id="3.40.50.1980">
    <property type="entry name" value="Nitrogenase molybdenum iron protein domain"/>
    <property type="match status" value="2"/>
</dbReference>
<dbReference type="PANTHER" id="PTHR30535">
    <property type="entry name" value="VITAMIN B12-BINDING PROTEIN"/>
    <property type="match status" value="1"/>
</dbReference>
<sequence>MPHPDRRAVLAGLGATIAAPRLARAATIRDGAGREITIPGKVERIFPAGPPAAILVYTLAPDLLIGWPRANRPEEREFLLPGIGDRPEIGRITGRGNSANLEAVLQARPDLIVDSGSTGRTYVELAERVQQQAGIPYALLDGRFGETPASYRILGQLTGRSERAETLARWCEDSFATIRGRIAAIPAEKRPSVYYARGPRGLETGLGGSINVETLSFLGARNAAAEQQGSGLAQVSLEQVLAWNPDVIVTIDLAFSESVRSDPNWAGVKAVREGRVHLSPKLPFGWVDFPPSVNRAIGLWWLAKLLYPAQFPEDIRKLARDFHTLFYQVTPSEAQLDRVLAGRG</sequence>
<accession>A0A1H7ZEE4</accession>
<organism evidence="2 3">
    <name type="scientific">Bosea lupini</name>
    <dbReference type="NCBI Taxonomy" id="1036779"/>
    <lineage>
        <taxon>Bacteria</taxon>
        <taxon>Pseudomonadati</taxon>
        <taxon>Pseudomonadota</taxon>
        <taxon>Alphaproteobacteria</taxon>
        <taxon>Hyphomicrobiales</taxon>
        <taxon>Boseaceae</taxon>
        <taxon>Bosea</taxon>
    </lineage>
</organism>
<dbReference type="CDD" id="cd01147">
    <property type="entry name" value="HemV-2"/>
    <property type="match status" value="1"/>
</dbReference>
<dbReference type="STRING" id="1036779.SAMN04515666_11439"/>
<dbReference type="AlphaFoldDB" id="A0A1H7ZEE4"/>
<dbReference type="PANTHER" id="PTHR30535:SF34">
    <property type="entry name" value="MOLYBDATE-BINDING PROTEIN MOLA"/>
    <property type="match status" value="1"/>
</dbReference>
<name>A0A1H7ZEE4_9HYPH</name>
<dbReference type="OrthoDB" id="9775594at2"/>
<feature type="domain" description="Fe/B12 periplasmic-binding" evidence="1">
    <location>
        <begin position="44"/>
        <end position="310"/>
    </location>
</feature>
<protein>
    <submittedName>
        <fullName evidence="2">Iron complex transport system substrate-binding protein</fullName>
    </submittedName>
</protein>
<dbReference type="Pfam" id="PF01497">
    <property type="entry name" value="Peripla_BP_2"/>
    <property type="match status" value="1"/>
</dbReference>
<dbReference type="GO" id="GO:0071281">
    <property type="term" value="P:cellular response to iron ion"/>
    <property type="evidence" value="ECO:0007669"/>
    <property type="project" value="TreeGrafter"/>
</dbReference>
<evidence type="ECO:0000259" key="1">
    <source>
        <dbReference type="PROSITE" id="PS50983"/>
    </source>
</evidence>
<gene>
    <name evidence="2" type="ORF">SAMN04515666_11439</name>
</gene>
<evidence type="ECO:0000313" key="3">
    <source>
        <dbReference type="Proteomes" id="UP000199664"/>
    </source>
</evidence>
<keyword evidence="3" id="KW-1185">Reference proteome</keyword>
<dbReference type="InterPro" id="IPR002491">
    <property type="entry name" value="ABC_transptr_periplasmic_BD"/>
</dbReference>
<evidence type="ECO:0000313" key="2">
    <source>
        <dbReference type="EMBL" id="SEM55908.1"/>
    </source>
</evidence>
<dbReference type="EMBL" id="FOAN01000014">
    <property type="protein sequence ID" value="SEM55908.1"/>
    <property type="molecule type" value="Genomic_DNA"/>
</dbReference>
<reference evidence="3" key="1">
    <citation type="submission" date="2016-10" db="EMBL/GenBank/DDBJ databases">
        <authorList>
            <person name="Varghese N."/>
            <person name="Submissions S."/>
        </authorList>
    </citation>
    <scope>NUCLEOTIDE SEQUENCE [LARGE SCALE GENOMIC DNA]</scope>
    <source>
        <strain evidence="3">LMG 26383,CCUG 61248,R- 45681</strain>
    </source>
</reference>
<dbReference type="PROSITE" id="PS50983">
    <property type="entry name" value="FE_B12_PBP"/>
    <property type="match status" value="1"/>
</dbReference>
<dbReference type="Proteomes" id="UP000199664">
    <property type="component" value="Unassembled WGS sequence"/>
</dbReference>
<dbReference type="InterPro" id="IPR050902">
    <property type="entry name" value="ABC_Transporter_SBP"/>
</dbReference>
<dbReference type="Gene3D" id="1.20.58.2180">
    <property type="match status" value="1"/>
</dbReference>
<proteinExistence type="predicted"/>
<dbReference type="SUPFAM" id="SSF53807">
    <property type="entry name" value="Helical backbone' metal receptor"/>
    <property type="match status" value="1"/>
</dbReference>